<dbReference type="Proteomes" id="UP001283361">
    <property type="component" value="Unassembled WGS sequence"/>
</dbReference>
<comment type="caution">
    <text evidence="2">The sequence shown here is derived from an EMBL/GenBank/DDBJ whole genome shotgun (WGS) entry which is preliminary data.</text>
</comment>
<sequence length="175" mass="19466">MPKTIVILRAAIHHRDVDQNKCLECWSTVMELFHSSCLRYQNTSAGINNWPCVTLINTTSANFRARETGDSGSHTWSSSRALTPEVCMVMINTTSANFRARETGDSGSHTWSSSRALTPEACTVMIIIMAKNFWAGCHGNDQHDRKPQGGQHRTGEMGDSNVWSRGRALALRLSR</sequence>
<evidence type="ECO:0000313" key="3">
    <source>
        <dbReference type="Proteomes" id="UP001283361"/>
    </source>
</evidence>
<proteinExistence type="predicted"/>
<accession>A0AAE0YLN6</accession>
<dbReference type="AlphaFoldDB" id="A0AAE0YLN6"/>
<evidence type="ECO:0000313" key="2">
    <source>
        <dbReference type="EMBL" id="KAK3749791.1"/>
    </source>
</evidence>
<organism evidence="2 3">
    <name type="scientific">Elysia crispata</name>
    <name type="common">lettuce slug</name>
    <dbReference type="NCBI Taxonomy" id="231223"/>
    <lineage>
        <taxon>Eukaryota</taxon>
        <taxon>Metazoa</taxon>
        <taxon>Spiralia</taxon>
        <taxon>Lophotrochozoa</taxon>
        <taxon>Mollusca</taxon>
        <taxon>Gastropoda</taxon>
        <taxon>Heterobranchia</taxon>
        <taxon>Euthyneura</taxon>
        <taxon>Panpulmonata</taxon>
        <taxon>Sacoglossa</taxon>
        <taxon>Placobranchoidea</taxon>
        <taxon>Plakobranchidae</taxon>
        <taxon>Elysia</taxon>
    </lineage>
</organism>
<feature type="region of interest" description="Disordered" evidence="1">
    <location>
        <begin position="141"/>
        <end position="161"/>
    </location>
</feature>
<keyword evidence="3" id="KW-1185">Reference proteome</keyword>
<name>A0AAE0YLN6_9GAST</name>
<reference evidence="2" key="1">
    <citation type="journal article" date="2023" name="G3 (Bethesda)">
        <title>A reference genome for the long-term kleptoplast-retaining sea slug Elysia crispata morphotype clarki.</title>
        <authorList>
            <person name="Eastman K.E."/>
            <person name="Pendleton A.L."/>
            <person name="Shaikh M.A."/>
            <person name="Suttiyut T."/>
            <person name="Ogas R."/>
            <person name="Tomko P."/>
            <person name="Gavelis G."/>
            <person name="Widhalm J.R."/>
            <person name="Wisecaver J.H."/>
        </authorList>
    </citation>
    <scope>NUCLEOTIDE SEQUENCE</scope>
    <source>
        <strain evidence="2">ECLA1</strain>
    </source>
</reference>
<evidence type="ECO:0000256" key="1">
    <source>
        <dbReference type="SAM" id="MobiDB-lite"/>
    </source>
</evidence>
<protein>
    <submittedName>
        <fullName evidence="2">Uncharacterized protein</fullName>
    </submittedName>
</protein>
<dbReference type="EMBL" id="JAWDGP010005927">
    <property type="protein sequence ID" value="KAK3749791.1"/>
    <property type="molecule type" value="Genomic_DNA"/>
</dbReference>
<gene>
    <name evidence="2" type="ORF">RRG08_046296</name>
</gene>